<protein>
    <recommendedName>
        <fullName evidence="2">Neprosin PEP catalytic domain-containing protein</fullName>
    </recommendedName>
</protein>
<dbReference type="Pfam" id="PF03080">
    <property type="entry name" value="Neprosin"/>
    <property type="match status" value="1"/>
</dbReference>
<feature type="signal peptide" evidence="1">
    <location>
        <begin position="1"/>
        <end position="19"/>
    </location>
</feature>
<dbReference type="PROSITE" id="PS52045">
    <property type="entry name" value="NEPROSIN_PEP_CD"/>
    <property type="match status" value="1"/>
</dbReference>
<proteinExistence type="predicted"/>
<dbReference type="InterPro" id="IPR004314">
    <property type="entry name" value="Neprosin"/>
</dbReference>
<dbReference type="EMBL" id="RXGB01000159">
    <property type="protein sequence ID" value="TMX04870.1"/>
    <property type="molecule type" value="Genomic_DNA"/>
</dbReference>
<sequence length="401" mass="44508">ILQIVVAISLLLSYAKIEARQSLSEVEDLELERQLKLINKPAIKTIKTNDGDIYDCVDFYKQPAFDHPLLQNHDFHPEMKPTLSKSRIDAKALSFEKPSKIGLKGGGCPSGTVPIKRVTKEDLIRHQHMQDMKKNLNDHGNNITNSKASISLDEIHPFQYAETEIPGADINILRGAGMITTIHAPMNVQKDQFSGARVRLENGLSDGIEVGWIVHPTLNGDNKPRLYARFEVGSAGCFNTLCSGFVLVNTDIPLGMPLVPSRIGGPINSQIMYLEQDVANGNWWVMLGEDYKQVGFWPKSIFTTLQAYATGAKYGGITYSAQGLQFPPMGSGLFPKRNLLENAYFRKCTFMCYVNDEMVTFSLDHIGTYPFQSNTSIYTVQDFIEQGDVLGHLIVYGGPGG</sequence>
<dbReference type="AlphaFoldDB" id="A0A6N2CJF2"/>
<feature type="chain" id="PRO_5026843267" description="Neprosin PEP catalytic domain-containing protein" evidence="1">
    <location>
        <begin position="20"/>
        <end position="401"/>
    </location>
</feature>
<name>A0A6N2CJF2_SOLCI</name>
<evidence type="ECO:0000256" key="1">
    <source>
        <dbReference type="SAM" id="SignalP"/>
    </source>
</evidence>
<dbReference type="InterPro" id="IPR053168">
    <property type="entry name" value="Glutamic_endopeptidase"/>
</dbReference>
<reference evidence="3" key="1">
    <citation type="submission" date="2019-05" db="EMBL/GenBank/DDBJ databases">
        <title>The de novo reference genome and transcriptome assemblies of the wild tomato species Solanum chilense.</title>
        <authorList>
            <person name="Stam R."/>
            <person name="Nosenko T."/>
            <person name="Hoerger A.C."/>
            <person name="Stephan W."/>
            <person name="Seidel M.A."/>
            <person name="Kuhn J.M.M."/>
            <person name="Haberer G."/>
            <person name="Tellier A."/>
        </authorList>
    </citation>
    <scope>NUCLEOTIDE SEQUENCE</scope>
    <source>
        <tissue evidence="3">Mature leaves</tissue>
    </source>
</reference>
<comment type="caution">
    <text evidence="3">The sequence shown here is derived from an EMBL/GenBank/DDBJ whole genome shotgun (WGS) entry which is preliminary data.</text>
</comment>
<dbReference type="Pfam" id="PF14365">
    <property type="entry name" value="Neprosin_AP"/>
    <property type="match status" value="1"/>
</dbReference>
<evidence type="ECO:0000259" key="2">
    <source>
        <dbReference type="PROSITE" id="PS52045"/>
    </source>
</evidence>
<organism evidence="3">
    <name type="scientific">Solanum chilense</name>
    <name type="common">Tomato</name>
    <name type="synonym">Lycopersicon chilense</name>
    <dbReference type="NCBI Taxonomy" id="4083"/>
    <lineage>
        <taxon>Eukaryota</taxon>
        <taxon>Viridiplantae</taxon>
        <taxon>Streptophyta</taxon>
        <taxon>Embryophyta</taxon>
        <taxon>Tracheophyta</taxon>
        <taxon>Spermatophyta</taxon>
        <taxon>Magnoliopsida</taxon>
        <taxon>eudicotyledons</taxon>
        <taxon>Gunneridae</taxon>
        <taxon>Pentapetalae</taxon>
        <taxon>asterids</taxon>
        <taxon>lamiids</taxon>
        <taxon>Solanales</taxon>
        <taxon>Solanaceae</taxon>
        <taxon>Solanoideae</taxon>
        <taxon>Solaneae</taxon>
        <taxon>Solanum</taxon>
        <taxon>Solanum subgen. Lycopersicon</taxon>
    </lineage>
</organism>
<feature type="domain" description="Neprosin PEP catalytic" evidence="2">
    <location>
        <begin position="151"/>
        <end position="401"/>
    </location>
</feature>
<dbReference type="InterPro" id="IPR025521">
    <property type="entry name" value="Neprosin_propep"/>
</dbReference>
<accession>A0A6N2CJF2</accession>
<feature type="non-terminal residue" evidence="3">
    <location>
        <position position="1"/>
    </location>
</feature>
<dbReference type="PANTHER" id="PTHR31589:SF140">
    <property type="entry name" value="NEPROSIN DOMAIN-CONTAINING PROTEIN"/>
    <property type="match status" value="1"/>
</dbReference>
<dbReference type="PANTHER" id="PTHR31589">
    <property type="entry name" value="PROTEIN, PUTATIVE (DUF239)-RELATED-RELATED"/>
    <property type="match status" value="1"/>
</dbReference>
<evidence type="ECO:0000313" key="3">
    <source>
        <dbReference type="EMBL" id="TMX04870.1"/>
    </source>
</evidence>
<gene>
    <name evidence="3" type="ORF">EJD97_004244</name>
</gene>
<keyword evidence="1" id="KW-0732">Signal</keyword>